<keyword evidence="6" id="KW-1185">Reference proteome</keyword>
<dbReference type="InterPro" id="IPR051052">
    <property type="entry name" value="Diverse_substrate_MTase"/>
</dbReference>
<evidence type="ECO:0000256" key="2">
    <source>
        <dbReference type="ARBA" id="ARBA00022603"/>
    </source>
</evidence>
<evidence type="ECO:0000256" key="1">
    <source>
        <dbReference type="ARBA" id="ARBA00008361"/>
    </source>
</evidence>
<evidence type="ECO:0000259" key="4">
    <source>
        <dbReference type="Pfam" id="PF08241"/>
    </source>
</evidence>
<feature type="domain" description="Methyltransferase type 11" evidence="4">
    <location>
        <begin position="43"/>
        <end position="132"/>
    </location>
</feature>
<comment type="similarity">
    <text evidence="1">Belongs to the methyltransferase superfamily.</text>
</comment>
<dbReference type="RefSeq" id="WP_099578738.1">
    <property type="nucleotide sequence ID" value="NZ_MJBI02000002.1"/>
</dbReference>
<dbReference type="GO" id="GO:0008757">
    <property type="term" value="F:S-adenosylmethionine-dependent methyltransferase activity"/>
    <property type="evidence" value="ECO:0007669"/>
    <property type="project" value="InterPro"/>
</dbReference>
<dbReference type="Gene3D" id="3.40.50.150">
    <property type="entry name" value="Vaccinia Virus protein VP39"/>
    <property type="match status" value="1"/>
</dbReference>
<keyword evidence="2 5" id="KW-0489">Methyltransferase</keyword>
<proteinExistence type="inferred from homology"/>
<gene>
    <name evidence="5" type="ORF">BFS35_007785</name>
</gene>
<evidence type="ECO:0000313" key="5">
    <source>
        <dbReference type="EMBL" id="RAI81461.1"/>
    </source>
</evidence>
<name>A0A395GBN0_9STAP</name>
<dbReference type="EMBL" id="MJBI02000002">
    <property type="protein sequence ID" value="RAI81461.1"/>
    <property type="molecule type" value="Genomic_DNA"/>
</dbReference>
<accession>A0A395GBN0</accession>
<dbReference type="AlphaFoldDB" id="A0A395GBN0"/>
<comment type="caution">
    <text evidence="5">The sequence shown here is derived from an EMBL/GenBank/DDBJ whole genome shotgun (WGS) entry which is preliminary data.</text>
</comment>
<dbReference type="InterPro" id="IPR013216">
    <property type="entry name" value="Methyltransf_11"/>
</dbReference>
<dbReference type="Proteomes" id="UP000229523">
    <property type="component" value="Unassembled WGS sequence"/>
</dbReference>
<evidence type="ECO:0000256" key="3">
    <source>
        <dbReference type="ARBA" id="ARBA00022679"/>
    </source>
</evidence>
<dbReference type="CDD" id="cd02440">
    <property type="entry name" value="AdoMet_MTases"/>
    <property type="match status" value="1"/>
</dbReference>
<dbReference type="PANTHER" id="PTHR44942">
    <property type="entry name" value="METHYLTRANSF_11 DOMAIN-CONTAINING PROTEIN"/>
    <property type="match status" value="1"/>
</dbReference>
<dbReference type="InterPro" id="IPR029063">
    <property type="entry name" value="SAM-dependent_MTases_sf"/>
</dbReference>
<dbReference type="GO" id="GO:0032259">
    <property type="term" value="P:methylation"/>
    <property type="evidence" value="ECO:0007669"/>
    <property type="project" value="UniProtKB-KW"/>
</dbReference>
<protein>
    <submittedName>
        <fullName evidence="5">Class I SAM-dependent methyltransferase</fullName>
    </submittedName>
</protein>
<evidence type="ECO:0000313" key="6">
    <source>
        <dbReference type="Proteomes" id="UP000229523"/>
    </source>
</evidence>
<organism evidence="5 6">
    <name type="scientific">Macrococcoides goetzii</name>
    <dbReference type="NCBI Taxonomy" id="1891097"/>
    <lineage>
        <taxon>Bacteria</taxon>
        <taxon>Bacillati</taxon>
        <taxon>Bacillota</taxon>
        <taxon>Bacilli</taxon>
        <taxon>Bacillales</taxon>
        <taxon>Staphylococcaceae</taxon>
        <taxon>Macrococcoides</taxon>
    </lineage>
</organism>
<sequence>MDSKELFSEKVEQYRNSRPKYACALMDDMKETFSIEETTTIADIGAGTGIFTELLLDLGAKVIAIEPNSAMAAQLRLALKCKELEIHERPAESTEIQSGTVDMITAAQSFHWFEHAAFKAECRRILKGNGPVCLVWNTRIEEAPINVKTAEIYSAFCPNFKGFIGYGGGVQYSEESISDFFEGQYEKQSYQFPLTYDKQGFIDRALSASYALVEGDRQYNTFLEKLAHLFDAFAEDGKITVPNESVLYYGTI</sequence>
<keyword evidence="3" id="KW-0808">Transferase</keyword>
<dbReference type="Pfam" id="PF08241">
    <property type="entry name" value="Methyltransf_11"/>
    <property type="match status" value="1"/>
</dbReference>
<reference evidence="5 6" key="1">
    <citation type="journal article" date="2018" name="Front. Microbiol.">
        <title>Description and Comparative Genomics of Macrococcus caseolyticus subsp. hominis subsp. nov., Macrococcus goetzii sp. nov., Macrococcus epidermidis sp. nov., and Macrococcus bohemicus sp. nov., Novel Macrococci From Human Clinical Material With Virulence Potential and Suspected Uptake of Foreign DNA by Natural Transformation.</title>
        <authorList>
            <person name="Maslanova I."/>
            <person name="Wertheimer Z."/>
            <person name="Sedlacek I."/>
            <person name="Svec P."/>
            <person name="Indrakova A."/>
            <person name="Kovarovic V."/>
            <person name="Schumann P."/>
            <person name="Sproer C."/>
            <person name="Kralova S."/>
            <person name="Sedo O."/>
            <person name="Kristofova L."/>
            <person name="Vrbovska V."/>
            <person name="Fuzik T."/>
            <person name="Petras P."/>
            <person name="Zdrahal Z."/>
            <person name="Ruzickova V."/>
            <person name="Doskar J."/>
            <person name="Pantucek R."/>
        </authorList>
    </citation>
    <scope>NUCLEOTIDE SEQUENCE [LARGE SCALE GENOMIC DNA]</scope>
    <source>
        <strain evidence="5 6">CCM 4927</strain>
    </source>
</reference>
<dbReference type="SUPFAM" id="SSF53335">
    <property type="entry name" value="S-adenosyl-L-methionine-dependent methyltransferases"/>
    <property type="match status" value="1"/>
</dbReference>
<dbReference type="PANTHER" id="PTHR44942:SF4">
    <property type="entry name" value="METHYLTRANSFERASE TYPE 11 DOMAIN-CONTAINING PROTEIN"/>
    <property type="match status" value="1"/>
</dbReference>